<evidence type="ECO:0000256" key="4">
    <source>
        <dbReference type="ARBA" id="ARBA00023004"/>
    </source>
</evidence>
<protein>
    <submittedName>
        <fullName evidence="8">Radical SAM protein</fullName>
    </submittedName>
</protein>
<dbReference type="InterPro" id="IPR058240">
    <property type="entry name" value="rSAM_sf"/>
</dbReference>
<gene>
    <name evidence="8" type="ORF">KI809_16210</name>
</gene>
<keyword evidence="9" id="KW-1185">Reference proteome</keyword>
<sequence>MNRTPDEIRLATLTTHPRPSASRPAFTIVLPTSPQVPTPNREFLLQTPTEGISHIATVAKLAGWDVKIHDLRLGEKLEDACRDSAARGGVVAMPTFIDSYPDNLAVLNQVKKLNPQITTLLGGALISSLPEPLIAALKPDYAILGEGEAALLDLLDHIEAGKKPEEARYINGLGLWLDGTTQFTSPRTQLMDLDVLPIPDLSLFPGVQKNPFIPELGLTTSRGCYGRCSFCFLNMRKLSYKSPERFELEIAELTSKHGTGYFYINDLTFTSDLERTSRICDVLKKYGITWSCSTRVEKINPELLAYMHTCGCRDIWYGVESVDQTVLDLADKMTRVEEIEYAVAETVKAGIKVMANLIVGLPGESVASLRKMMDFCRRSEVIPTSIKYLTPFPGTRIYDMAVEQGFISDHINYLETLAQRKVNDVNDSIINLTELPESELRSAFEELMNIRRERLKNF</sequence>
<dbReference type="GO" id="GO:0031419">
    <property type="term" value="F:cobalamin binding"/>
    <property type="evidence" value="ECO:0007669"/>
    <property type="project" value="InterPro"/>
</dbReference>
<accession>A0AAW4L8H4</accession>
<dbReference type="Gene3D" id="3.40.50.280">
    <property type="entry name" value="Cobalamin-binding domain"/>
    <property type="match status" value="1"/>
</dbReference>
<evidence type="ECO:0000256" key="2">
    <source>
        <dbReference type="ARBA" id="ARBA00022691"/>
    </source>
</evidence>
<dbReference type="Proteomes" id="UP000811899">
    <property type="component" value="Unassembled WGS sequence"/>
</dbReference>
<evidence type="ECO:0000256" key="1">
    <source>
        <dbReference type="ARBA" id="ARBA00001966"/>
    </source>
</evidence>
<dbReference type="SFLD" id="SFLDS00029">
    <property type="entry name" value="Radical_SAM"/>
    <property type="match status" value="1"/>
</dbReference>
<keyword evidence="5" id="KW-0411">Iron-sulfur</keyword>
<dbReference type="InterPro" id="IPR023404">
    <property type="entry name" value="rSAM_horseshoe"/>
</dbReference>
<dbReference type="GO" id="GO:0051539">
    <property type="term" value="F:4 iron, 4 sulfur cluster binding"/>
    <property type="evidence" value="ECO:0007669"/>
    <property type="project" value="UniProtKB-KW"/>
</dbReference>
<name>A0AAW4L8H4_9BACT</name>
<dbReference type="SFLD" id="SFLDG01123">
    <property type="entry name" value="methyltransferase_(Class_B)"/>
    <property type="match status" value="1"/>
</dbReference>
<evidence type="ECO:0000313" key="9">
    <source>
        <dbReference type="Proteomes" id="UP000811899"/>
    </source>
</evidence>
<dbReference type="EMBL" id="JAHCVJ010000007">
    <property type="protein sequence ID" value="MBT0665855.1"/>
    <property type="molecule type" value="Genomic_DNA"/>
</dbReference>
<dbReference type="GO" id="GO:0005829">
    <property type="term" value="C:cytosol"/>
    <property type="evidence" value="ECO:0007669"/>
    <property type="project" value="TreeGrafter"/>
</dbReference>
<dbReference type="InterPro" id="IPR034466">
    <property type="entry name" value="Methyltransferase_Class_B"/>
</dbReference>
<dbReference type="Pfam" id="PF04055">
    <property type="entry name" value="Radical_SAM"/>
    <property type="match status" value="1"/>
</dbReference>
<dbReference type="InterPro" id="IPR006158">
    <property type="entry name" value="Cobalamin-bd"/>
</dbReference>
<dbReference type="SUPFAM" id="SSF102114">
    <property type="entry name" value="Radical SAM enzymes"/>
    <property type="match status" value="1"/>
</dbReference>
<evidence type="ECO:0000256" key="5">
    <source>
        <dbReference type="ARBA" id="ARBA00023014"/>
    </source>
</evidence>
<dbReference type="PROSITE" id="PS51332">
    <property type="entry name" value="B12_BINDING"/>
    <property type="match status" value="1"/>
</dbReference>
<evidence type="ECO:0000256" key="3">
    <source>
        <dbReference type="ARBA" id="ARBA00022723"/>
    </source>
</evidence>
<evidence type="ECO:0000313" key="8">
    <source>
        <dbReference type="EMBL" id="MBT0665855.1"/>
    </source>
</evidence>
<evidence type="ECO:0000259" key="6">
    <source>
        <dbReference type="PROSITE" id="PS51332"/>
    </source>
</evidence>
<keyword evidence="2" id="KW-0949">S-adenosyl-L-methionine</keyword>
<dbReference type="Pfam" id="PF02310">
    <property type="entry name" value="B12-binding"/>
    <property type="match status" value="1"/>
</dbReference>
<reference evidence="8 9" key="1">
    <citation type="submission" date="2021-05" db="EMBL/GenBank/DDBJ databases">
        <title>The draft genome of Geobacter pelophilus DSM 12255.</title>
        <authorList>
            <person name="Xu Z."/>
            <person name="Masuda Y."/>
            <person name="Itoh H."/>
            <person name="Senoo K."/>
        </authorList>
    </citation>
    <scope>NUCLEOTIDE SEQUENCE [LARGE SCALE GENOMIC DNA]</scope>
    <source>
        <strain evidence="8 9">DSM 12255</strain>
    </source>
</reference>
<dbReference type="InterPro" id="IPR007197">
    <property type="entry name" value="rSAM"/>
</dbReference>
<keyword evidence="4" id="KW-0408">Iron</keyword>
<dbReference type="SFLD" id="SFLDG01082">
    <property type="entry name" value="B12-binding_domain_containing"/>
    <property type="match status" value="1"/>
</dbReference>
<dbReference type="PANTHER" id="PTHR43409">
    <property type="entry name" value="ANAEROBIC MAGNESIUM-PROTOPORPHYRIN IX MONOMETHYL ESTER CYCLASE-RELATED"/>
    <property type="match status" value="1"/>
</dbReference>
<dbReference type="GO" id="GO:0046872">
    <property type="term" value="F:metal ion binding"/>
    <property type="evidence" value="ECO:0007669"/>
    <property type="project" value="UniProtKB-KW"/>
</dbReference>
<feature type="domain" description="B12-binding" evidence="6">
    <location>
        <begin position="25"/>
        <end position="165"/>
    </location>
</feature>
<dbReference type="PROSITE" id="PS51918">
    <property type="entry name" value="RADICAL_SAM"/>
    <property type="match status" value="1"/>
</dbReference>
<keyword evidence="3" id="KW-0479">Metal-binding</keyword>
<dbReference type="CDD" id="cd01335">
    <property type="entry name" value="Radical_SAM"/>
    <property type="match status" value="1"/>
</dbReference>
<dbReference type="GO" id="GO:0003824">
    <property type="term" value="F:catalytic activity"/>
    <property type="evidence" value="ECO:0007669"/>
    <property type="project" value="InterPro"/>
</dbReference>
<proteinExistence type="predicted"/>
<comment type="cofactor">
    <cofactor evidence="1">
        <name>[4Fe-4S] cluster</name>
        <dbReference type="ChEBI" id="CHEBI:49883"/>
    </cofactor>
</comment>
<dbReference type="PANTHER" id="PTHR43409:SF16">
    <property type="entry name" value="SLR0320 PROTEIN"/>
    <property type="match status" value="1"/>
</dbReference>
<comment type="caution">
    <text evidence="8">The sequence shown here is derived from an EMBL/GenBank/DDBJ whole genome shotgun (WGS) entry which is preliminary data.</text>
</comment>
<dbReference type="InterPro" id="IPR006638">
    <property type="entry name" value="Elp3/MiaA/NifB-like_rSAM"/>
</dbReference>
<dbReference type="SMART" id="SM00729">
    <property type="entry name" value="Elp3"/>
    <property type="match status" value="1"/>
</dbReference>
<dbReference type="AlphaFoldDB" id="A0AAW4L8H4"/>
<organism evidence="8 9">
    <name type="scientific">Geoanaerobacter pelophilus</name>
    <dbReference type="NCBI Taxonomy" id="60036"/>
    <lineage>
        <taxon>Bacteria</taxon>
        <taxon>Pseudomonadati</taxon>
        <taxon>Thermodesulfobacteriota</taxon>
        <taxon>Desulfuromonadia</taxon>
        <taxon>Geobacterales</taxon>
        <taxon>Geobacteraceae</taxon>
        <taxon>Geoanaerobacter</taxon>
    </lineage>
</organism>
<feature type="domain" description="Radical SAM core" evidence="7">
    <location>
        <begin position="210"/>
        <end position="424"/>
    </location>
</feature>
<dbReference type="Gene3D" id="3.80.30.20">
    <property type="entry name" value="tm_1862 like domain"/>
    <property type="match status" value="1"/>
</dbReference>
<dbReference type="RefSeq" id="WP_214172623.1">
    <property type="nucleotide sequence ID" value="NZ_JAHCVJ010000007.1"/>
</dbReference>
<dbReference type="InterPro" id="IPR051198">
    <property type="entry name" value="BchE-like"/>
</dbReference>
<evidence type="ECO:0000259" key="7">
    <source>
        <dbReference type="PROSITE" id="PS51918"/>
    </source>
</evidence>